<gene>
    <name evidence="1" type="ORF">NUW54_g12879</name>
</gene>
<reference evidence="1" key="1">
    <citation type="submission" date="2022-08" db="EMBL/GenBank/DDBJ databases">
        <title>Genome Sequence of Pycnoporus sanguineus.</title>
        <authorList>
            <person name="Buettner E."/>
        </authorList>
    </citation>
    <scope>NUCLEOTIDE SEQUENCE</scope>
    <source>
        <strain evidence="1">CG-C14</strain>
    </source>
</reference>
<organism evidence="1 2">
    <name type="scientific">Trametes sanguinea</name>
    <dbReference type="NCBI Taxonomy" id="158606"/>
    <lineage>
        <taxon>Eukaryota</taxon>
        <taxon>Fungi</taxon>
        <taxon>Dikarya</taxon>
        <taxon>Basidiomycota</taxon>
        <taxon>Agaricomycotina</taxon>
        <taxon>Agaricomycetes</taxon>
        <taxon>Polyporales</taxon>
        <taxon>Polyporaceae</taxon>
        <taxon>Trametes</taxon>
    </lineage>
</organism>
<comment type="caution">
    <text evidence="1">The sequence shown here is derived from an EMBL/GenBank/DDBJ whole genome shotgun (WGS) entry which is preliminary data.</text>
</comment>
<protein>
    <submittedName>
        <fullName evidence="1">Uncharacterized protein</fullName>
    </submittedName>
</protein>
<keyword evidence="2" id="KW-1185">Reference proteome</keyword>
<dbReference type="EMBL" id="JANSHE010005686">
    <property type="protein sequence ID" value="KAJ2969794.1"/>
    <property type="molecule type" value="Genomic_DNA"/>
</dbReference>
<evidence type="ECO:0000313" key="1">
    <source>
        <dbReference type="EMBL" id="KAJ2969794.1"/>
    </source>
</evidence>
<proteinExistence type="predicted"/>
<evidence type="ECO:0000313" key="2">
    <source>
        <dbReference type="Proteomes" id="UP001144978"/>
    </source>
</evidence>
<sequence>MGGGSAYVFVWVTQLCSSFALGCPRSSRPPSFRSFVRSLRVRPGHAPGRVRRSNDIIVKPETKNAPTEFTSVPFPVKALKLLLHELQSGGESATMGFNSADLADLDSDDGVRRLELCARPSSGLLTRSRDLRGSHLPRECVASHASWRAGVFATLVVFERRKRRARGRTTDGADSDEDTPCPRAGAVVLLRRTKKIHCISLPAGLRRRQAEEALCCQGPRTDDREIWSDERRTGPG</sequence>
<dbReference type="Proteomes" id="UP001144978">
    <property type="component" value="Unassembled WGS sequence"/>
</dbReference>
<accession>A0ACC1MSJ4</accession>
<name>A0ACC1MSJ4_9APHY</name>